<organism evidence="3 4">
    <name type="scientific">Candidatus Symbiobacter mobilis CR</name>
    <dbReference type="NCBI Taxonomy" id="946483"/>
    <lineage>
        <taxon>Bacteria</taxon>
        <taxon>Pseudomonadati</taxon>
        <taxon>Pseudomonadota</taxon>
        <taxon>Betaproteobacteria</taxon>
        <taxon>Burkholderiales</taxon>
        <taxon>Comamonadaceae</taxon>
    </lineage>
</organism>
<evidence type="ECO:0000256" key="2">
    <source>
        <dbReference type="SAM" id="MobiDB-lite"/>
    </source>
</evidence>
<dbReference type="EMBL" id="CP004885">
    <property type="protein sequence ID" value="AGX87305.1"/>
    <property type="molecule type" value="Genomic_DNA"/>
</dbReference>
<dbReference type="Proteomes" id="UP000017184">
    <property type="component" value="Chromosome"/>
</dbReference>
<protein>
    <submittedName>
        <fullName evidence="3">Uncharacterized protein</fullName>
    </submittedName>
</protein>
<dbReference type="OrthoDB" id="8572958at2"/>
<feature type="region of interest" description="Disordered" evidence="2">
    <location>
        <begin position="249"/>
        <end position="277"/>
    </location>
</feature>
<feature type="region of interest" description="Disordered" evidence="2">
    <location>
        <begin position="632"/>
        <end position="652"/>
    </location>
</feature>
<feature type="compositionally biased region" description="Low complexity" evidence="2">
    <location>
        <begin position="257"/>
        <end position="274"/>
    </location>
</feature>
<gene>
    <name evidence="3" type="ORF">Cenrod_1213</name>
</gene>
<proteinExistence type="predicted"/>
<keyword evidence="4" id="KW-1185">Reference proteome</keyword>
<dbReference type="AlphaFoldDB" id="U5N7L2"/>
<dbReference type="STRING" id="946483.Cenrod_1213"/>
<evidence type="ECO:0000313" key="3">
    <source>
        <dbReference type="EMBL" id="AGX87305.1"/>
    </source>
</evidence>
<dbReference type="HOGENOM" id="CLU_397770_0_0_4"/>
<reference evidence="3 4" key="1">
    <citation type="journal article" date="2013" name="Genome Biol.">
        <title>Genomic analysis reveals key aspects of prokaryotic symbiosis in the phototrophic consortium "Chlorochromatium aggregatum".</title>
        <authorList>
            <person name="Liu Z."/>
            <person name="Muller J."/>
            <person name="Li T."/>
            <person name="Alvey R.M."/>
            <person name="Vogl K."/>
            <person name="Frigaard N.U."/>
            <person name="Rockwell N.C."/>
            <person name="Boyd E.S."/>
            <person name="Tomsho L.P."/>
            <person name="Schuster S.C."/>
            <person name="Henke P."/>
            <person name="Rohde M."/>
            <person name="Overmann J."/>
            <person name="Bryant D.A."/>
        </authorList>
    </citation>
    <scope>NUCLEOTIDE SEQUENCE [LARGE SCALE GENOMIC DNA]</scope>
    <source>
        <strain evidence="3">CR</strain>
    </source>
</reference>
<sequence>MTDPQHPQETDVPLFDVFVEVPPNTSLESIRKEPLLQAGLQLQQVEALFNTLRSTHRAKVGAAVTRERSHAASKKFAGTGLKVSISPVLALESLNTGAIDTRFLCPACEKRVVLPDNRQCPECGVFVDKVDEEFLLKRKILQQERAKLEMQAARETQEAAETTRKALEDAMRARIREELEAEYGIRREREGIFHGKAGLLRVAGLVTLMAASFVGGQTFTSGKLPWESGDAVSSSAANVDKMLDKGLGAAPSGGSMGDSAATMAAGGASSTTGDPDIDNDPMMQAIGGNRVGAKGLSLEQALGAATVLAKAVGNTTAERAWGGGAPGAGVGAIPGATPGIGGEGAGGAELPTVPVSARIKLVMQSEFAQTLAELGHRARALAVIRSIRANPALANEPRFVEELAVIDIDIQARSLQAQSNPGRKAIDDLRARIEALPYLPQRVRSLGRVAVILAQHPGMSQEVPHAFLSMAGASLKTVNDDTERSTLMGEWMTAMAQVLQTEAQTHARSGHWNKVQAHANTLQTMQNDAPDRPTARMAVLAVRSSLAQWMGQDAPAREHLQAAIDLAATLPSFAERAAALRTVARLAGPHAWPDIQAAIQSLLPQIDPAVGPDKAAALTQLALLHAEQGAQEPSLQMAQRAEAATGMTPPEMREIKTDLSVRRTLALARAQHQAKAYAQSESLLQQVSDYLY</sequence>
<accession>U5N7L2</accession>
<keyword evidence="1" id="KW-0175">Coiled coil</keyword>
<name>U5N7L2_9BURK</name>
<dbReference type="KEGG" id="cbx:Cenrod_1213"/>
<evidence type="ECO:0000256" key="1">
    <source>
        <dbReference type="SAM" id="Coils"/>
    </source>
</evidence>
<dbReference type="RefSeq" id="WP_022772217.1">
    <property type="nucleotide sequence ID" value="NC_022576.1"/>
</dbReference>
<feature type="coiled-coil region" evidence="1">
    <location>
        <begin position="136"/>
        <end position="173"/>
    </location>
</feature>
<evidence type="ECO:0000313" key="4">
    <source>
        <dbReference type="Proteomes" id="UP000017184"/>
    </source>
</evidence>